<feature type="compositionally biased region" description="Pro residues" evidence="1">
    <location>
        <begin position="39"/>
        <end position="51"/>
    </location>
</feature>
<feature type="signal peptide" evidence="2">
    <location>
        <begin position="1"/>
        <end position="33"/>
    </location>
</feature>
<sequence length="363" mass="37808">MDLHAIRQLRSWCRQGALLLTAALLCVSGCGGGSDEPSSPTPPTTPPPTTPPTAGATYGNLQAASLGPGASLNGAVPFPADNAWNTDISTAPVDPNSEALIASIGLTRGLHPDFGAGLWEGAPIGIPYVVVGAGQPKVRISFTDYGDESDPGPYPVPPNAPIEGQRADGAAFGGDRHVLVIDRDANRLYEMGNAYPQADGNWLASGGAVFHLDSNTVRPGGQPGWTSADAAGLPIFPGLARYDEAASGVIAHALRFTVSRTRRAYVPPATHWASSDTSASLPPMGMRVRLKATYAIPPGTSTESRAILQALKTYGMFVADNGSSWYISGAPDARWNNDALLRELGAVKGADFEVVRMQGLVTP</sequence>
<accession>A0ABV6PVW3</accession>
<dbReference type="EMBL" id="JBHLTN010000034">
    <property type="protein sequence ID" value="MFC0593990.1"/>
    <property type="molecule type" value="Genomic_DNA"/>
</dbReference>
<dbReference type="RefSeq" id="WP_377484414.1">
    <property type="nucleotide sequence ID" value="NZ_JBHLTN010000034.1"/>
</dbReference>
<feature type="chain" id="PRO_5046398823" evidence="2">
    <location>
        <begin position="34"/>
        <end position="363"/>
    </location>
</feature>
<evidence type="ECO:0000313" key="4">
    <source>
        <dbReference type="Proteomes" id="UP001589834"/>
    </source>
</evidence>
<evidence type="ECO:0000313" key="3">
    <source>
        <dbReference type="EMBL" id="MFC0593990.1"/>
    </source>
</evidence>
<reference evidence="3 4" key="1">
    <citation type="submission" date="2024-09" db="EMBL/GenBank/DDBJ databases">
        <authorList>
            <person name="Sun Q."/>
            <person name="Mori K."/>
        </authorList>
    </citation>
    <scope>NUCLEOTIDE SEQUENCE [LARGE SCALE GENOMIC DNA]</scope>
    <source>
        <strain evidence="3 4">NCAIM B.02336</strain>
    </source>
</reference>
<organism evidence="3 4">
    <name type="scientific">Ottowia pentelensis</name>
    <dbReference type="NCBI Taxonomy" id="511108"/>
    <lineage>
        <taxon>Bacteria</taxon>
        <taxon>Pseudomonadati</taxon>
        <taxon>Pseudomonadota</taxon>
        <taxon>Betaproteobacteria</taxon>
        <taxon>Burkholderiales</taxon>
        <taxon>Comamonadaceae</taxon>
        <taxon>Ottowia</taxon>
    </lineage>
</organism>
<feature type="region of interest" description="Disordered" evidence="1">
    <location>
        <begin position="31"/>
        <end position="57"/>
    </location>
</feature>
<dbReference type="Proteomes" id="UP001589834">
    <property type="component" value="Unassembled WGS sequence"/>
</dbReference>
<gene>
    <name evidence="3" type="ORF">ACFFGG_15675</name>
</gene>
<name>A0ABV6PVW3_9BURK</name>
<proteinExistence type="predicted"/>
<evidence type="ECO:0000256" key="2">
    <source>
        <dbReference type="SAM" id="SignalP"/>
    </source>
</evidence>
<protein>
    <submittedName>
        <fullName evidence="3">Uncharacterized protein</fullName>
    </submittedName>
</protein>
<keyword evidence="2" id="KW-0732">Signal</keyword>
<comment type="caution">
    <text evidence="3">The sequence shown here is derived from an EMBL/GenBank/DDBJ whole genome shotgun (WGS) entry which is preliminary data.</text>
</comment>
<evidence type="ECO:0000256" key="1">
    <source>
        <dbReference type="SAM" id="MobiDB-lite"/>
    </source>
</evidence>
<keyword evidence="4" id="KW-1185">Reference proteome</keyword>